<dbReference type="InterPro" id="IPR052155">
    <property type="entry name" value="Biofilm_reg_signaling"/>
</dbReference>
<dbReference type="SMART" id="SM00267">
    <property type="entry name" value="GGDEF"/>
    <property type="match status" value="1"/>
</dbReference>
<organism evidence="2 3">
    <name type="scientific">Corallococcus praedator</name>
    <dbReference type="NCBI Taxonomy" id="2316724"/>
    <lineage>
        <taxon>Bacteria</taxon>
        <taxon>Pseudomonadati</taxon>
        <taxon>Myxococcota</taxon>
        <taxon>Myxococcia</taxon>
        <taxon>Myxococcales</taxon>
        <taxon>Cystobacterineae</taxon>
        <taxon>Myxococcaceae</taxon>
        <taxon>Corallococcus</taxon>
    </lineage>
</organism>
<proteinExistence type="predicted"/>
<dbReference type="Gene3D" id="3.30.70.270">
    <property type="match status" value="1"/>
</dbReference>
<dbReference type="InterPro" id="IPR043128">
    <property type="entry name" value="Rev_trsase/Diguanyl_cyclase"/>
</dbReference>
<dbReference type="InterPro" id="IPR029787">
    <property type="entry name" value="Nucleotide_cyclase"/>
</dbReference>
<comment type="caution">
    <text evidence="2">The sequence shown here is derived from an EMBL/GenBank/DDBJ whole genome shotgun (WGS) entry which is preliminary data.</text>
</comment>
<feature type="non-terminal residue" evidence="2">
    <location>
        <position position="1"/>
    </location>
</feature>
<dbReference type="PANTHER" id="PTHR44757:SF2">
    <property type="entry name" value="BIOFILM ARCHITECTURE MAINTENANCE PROTEIN MBAA"/>
    <property type="match status" value="1"/>
</dbReference>
<accession>A0ABX9Q635</accession>
<name>A0ABX9Q635_9BACT</name>
<dbReference type="PROSITE" id="PS50887">
    <property type="entry name" value="GGDEF"/>
    <property type="match status" value="1"/>
</dbReference>
<dbReference type="InterPro" id="IPR000160">
    <property type="entry name" value="GGDEF_dom"/>
</dbReference>
<evidence type="ECO:0000259" key="1">
    <source>
        <dbReference type="PROSITE" id="PS50887"/>
    </source>
</evidence>
<dbReference type="NCBIfam" id="TIGR00254">
    <property type="entry name" value="GGDEF"/>
    <property type="match status" value="1"/>
</dbReference>
<dbReference type="RefSeq" id="WP_147452736.1">
    <property type="nucleotide sequence ID" value="NZ_RAWI01001143.1"/>
</dbReference>
<keyword evidence="3" id="KW-1185">Reference proteome</keyword>
<dbReference type="SUPFAM" id="SSF55073">
    <property type="entry name" value="Nucleotide cyclase"/>
    <property type="match status" value="1"/>
</dbReference>
<protein>
    <submittedName>
        <fullName evidence="2">GGDEF domain-containing protein</fullName>
    </submittedName>
</protein>
<evidence type="ECO:0000313" key="2">
    <source>
        <dbReference type="EMBL" id="RKH79810.1"/>
    </source>
</evidence>
<dbReference type="CDD" id="cd01949">
    <property type="entry name" value="GGDEF"/>
    <property type="match status" value="1"/>
</dbReference>
<feature type="non-terminal residue" evidence="2">
    <location>
        <position position="142"/>
    </location>
</feature>
<dbReference type="PANTHER" id="PTHR44757">
    <property type="entry name" value="DIGUANYLATE CYCLASE DGCP"/>
    <property type="match status" value="1"/>
</dbReference>
<gene>
    <name evidence="2" type="ORF">D7Y13_43465</name>
</gene>
<dbReference type="Pfam" id="PF00990">
    <property type="entry name" value="GGDEF"/>
    <property type="match status" value="1"/>
</dbReference>
<feature type="domain" description="GGDEF" evidence="1">
    <location>
        <begin position="20"/>
        <end position="142"/>
    </location>
</feature>
<reference evidence="2 3" key="1">
    <citation type="submission" date="2018-09" db="EMBL/GenBank/DDBJ databases">
        <authorList>
            <person name="Livingstone P.G."/>
            <person name="Whitworth D.E."/>
        </authorList>
    </citation>
    <scope>NUCLEOTIDE SEQUENCE [LARGE SCALE GENOMIC DNA]</scope>
    <source>
        <strain evidence="2 3">CA031B</strain>
    </source>
</reference>
<dbReference type="EMBL" id="RAWI01001143">
    <property type="protein sequence ID" value="RKH79810.1"/>
    <property type="molecule type" value="Genomic_DNA"/>
</dbReference>
<evidence type="ECO:0000313" key="3">
    <source>
        <dbReference type="Proteomes" id="UP000278907"/>
    </source>
</evidence>
<sequence length="142" mass="15676">PNRALFNDRLEQLLGRRDPPEVTVIYCDLDRFKSVNDEYGHLEGDHLLEVTAARLNAAVRVEDTVARLGGDEFAVIVQGHDALLVAERIATRIVEELRRPVLIGSADVPISVSVGVARARSGVDGARTVMRDADEAMYRAKR</sequence>
<dbReference type="Proteomes" id="UP000278907">
    <property type="component" value="Unassembled WGS sequence"/>
</dbReference>